<evidence type="ECO:0000256" key="2">
    <source>
        <dbReference type="SAM" id="Phobius"/>
    </source>
</evidence>
<feature type="transmembrane region" description="Helical" evidence="2">
    <location>
        <begin position="176"/>
        <end position="193"/>
    </location>
</feature>
<name>A0AAD2CW96_EUPCR</name>
<feature type="compositionally biased region" description="Polar residues" evidence="1">
    <location>
        <begin position="23"/>
        <end position="35"/>
    </location>
</feature>
<dbReference type="EMBL" id="CAMPGE010014060">
    <property type="protein sequence ID" value="CAI2372757.1"/>
    <property type="molecule type" value="Genomic_DNA"/>
</dbReference>
<feature type="transmembrane region" description="Helical" evidence="2">
    <location>
        <begin position="228"/>
        <end position="250"/>
    </location>
</feature>
<feature type="transmembrane region" description="Helical" evidence="2">
    <location>
        <begin position="199"/>
        <end position="216"/>
    </location>
</feature>
<feature type="region of interest" description="Disordered" evidence="1">
    <location>
        <begin position="1"/>
        <end position="35"/>
    </location>
</feature>
<feature type="transmembrane region" description="Helical" evidence="2">
    <location>
        <begin position="80"/>
        <end position="101"/>
    </location>
</feature>
<keyword evidence="2" id="KW-1133">Transmembrane helix</keyword>
<feature type="transmembrane region" description="Helical" evidence="2">
    <location>
        <begin position="144"/>
        <end position="164"/>
    </location>
</feature>
<keyword evidence="5" id="KW-1185">Reference proteome</keyword>
<dbReference type="GO" id="GO:0016020">
    <property type="term" value="C:membrane"/>
    <property type="evidence" value="ECO:0007669"/>
    <property type="project" value="InterPro"/>
</dbReference>
<keyword evidence="2" id="KW-0812">Transmembrane</keyword>
<organism evidence="4 5">
    <name type="scientific">Euplotes crassus</name>
    <dbReference type="NCBI Taxonomy" id="5936"/>
    <lineage>
        <taxon>Eukaryota</taxon>
        <taxon>Sar</taxon>
        <taxon>Alveolata</taxon>
        <taxon>Ciliophora</taxon>
        <taxon>Intramacronucleata</taxon>
        <taxon>Spirotrichea</taxon>
        <taxon>Hypotrichia</taxon>
        <taxon>Euplotida</taxon>
        <taxon>Euplotidae</taxon>
        <taxon>Moneuplotes</taxon>
    </lineage>
</organism>
<sequence>MDREFEEVKNSWVNNHKRDSNSENEPSLPNLSYMQHSNNSEEEVPLEISDYDNSWEVKYMDDTILNCNVNITKYDSIRGFTLMALGIICATVMHVCARTAFARNPELTNFDTFSFIGYILPIFYLIAARIKGVTVNLYYFEEKIGFMILFRTLASNFMHIFLFAGFKYMSDAKGTLIFNLNPIFCIIIAFFVVSERINALSTAVIIGSLCGIYLFGLNESYSETIGLLGYLLVFVSSGIYGCILVLIRLLNIRGVHYLVPPFYIGVMALVTTGVVTIFFPTHISMEYDSIDILYLGLYGLAAAGAQLCLNAAFQYELAITLCLCQYLERVLILLVDILLFGYAFSIIDIMGISLIILCIATLIIVKII</sequence>
<evidence type="ECO:0000313" key="4">
    <source>
        <dbReference type="EMBL" id="CAI2372757.1"/>
    </source>
</evidence>
<feature type="transmembrane region" description="Helical" evidence="2">
    <location>
        <begin position="332"/>
        <end position="365"/>
    </location>
</feature>
<evidence type="ECO:0000256" key="1">
    <source>
        <dbReference type="SAM" id="MobiDB-lite"/>
    </source>
</evidence>
<feature type="domain" description="EamA" evidence="3">
    <location>
        <begin position="79"/>
        <end position="215"/>
    </location>
</feature>
<protein>
    <recommendedName>
        <fullName evidence="3">EamA domain-containing protein</fullName>
    </recommendedName>
</protein>
<gene>
    <name evidence="4" type="ORF">ECRASSUSDP1_LOCUS14090</name>
</gene>
<comment type="caution">
    <text evidence="4">The sequence shown here is derived from an EMBL/GenBank/DDBJ whole genome shotgun (WGS) entry which is preliminary data.</text>
</comment>
<evidence type="ECO:0000313" key="5">
    <source>
        <dbReference type="Proteomes" id="UP001295684"/>
    </source>
</evidence>
<dbReference type="InterPro" id="IPR037185">
    <property type="entry name" value="EmrE-like"/>
</dbReference>
<dbReference type="Pfam" id="PF00892">
    <property type="entry name" value="EamA"/>
    <property type="match status" value="1"/>
</dbReference>
<feature type="transmembrane region" description="Helical" evidence="2">
    <location>
        <begin position="292"/>
        <end position="312"/>
    </location>
</feature>
<reference evidence="4" key="1">
    <citation type="submission" date="2023-07" db="EMBL/GenBank/DDBJ databases">
        <authorList>
            <consortium name="AG Swart"/>
            <person name="Singh M."/>
            <person name="Singh A."/>
            <person name="Seah K."/>
            <person name="Emmerich C."/>
        </authorList>
    </citation>
    <scope>NUCLEOTIDE SEQUENCE</scope>
    <source>
        <strain evidence="4">DP1</strain>
    </source>
</reference>
<feature type="transmembrane region" description="Helical" evidence="2">
    <location>
        <begin position="262"/>
        <end position="280"/>
    </location>
</feature>
<evidence type="ECO:0000259" key="3">
    <source>
        <dbReference type="Pfam" id="PF00892"/>
    </source>
</evidence>
<proteinExistence type="predicted"/>
<dbReference type="Proteomes" id="UP001295684">
    <property type="component" value="Unassembled WGS sequence"/>
</dbReference>
<dbReference type="PANTHER" id="PTHR22911">
    <property type="entry name" value="ACYL-MALONYL CONDENSING ENZYME-RELATED"/>
    <property type="match status" value="1"/>
</dbReference>
<feature type="transmembrane region" description="Helical" evidence="2">
    <location>
        <begin position="113"/>
        <end position="132"/>
    </location>
</feature>
<keyword evidence="2" id="KW-0472">Membrane</keyword>
<dbReference type="SUPFAM" id="SSF103481">
    <property type="entry name" value="Multidrug resistance efflux transporter EmrE"/>
    <property type="match status" value="1"/>
</dbReference>
<dbReference type="AlphaFoldDB" id="A0AAD2CW96"/>
<dbReference type="InterPro" id="IPR000620">
    <property type="entry name" value="EamA_dom"/>
</dbReference>
<accession>A0AAD2CW96</accession>